<dbReference type="EnsemblPlants" id="novel_model_720_5bda875f">
    <property type="protein sequence ID" value="cds.novel_model_720_5bda875f"/>
    <property type="gene ID" value="novel_gene_507_5bda875f"/>
</dbReference>
<dbReference type="AlphaFoldDB" id="A0A803RAX8"/>
<keyword evidence="1" id="KW-1133">Transmembrane helix</keyword>
<reference evidence="2" key="2">
    <citation type="submission" date="2021-03" db="UniProtKB">
        <authorList>
            <consortium name="EnsemblPlants"/>
        </authorList>
    </citation>
    <scope>IDENTIFICATION</scope>
</reference>
<name>A0A803RAX8_CANSA</name>
<dbReference type="Gramene" id="novel_model_720_5bda875f">
    <property type="protein sequence ID" value="cds.novel_model_720_5bda875f"/>
    <property type="gene ID" value="novel_gene_507_5bda875f"/>
</dbReference>
<feature type="transmembrane region" description="Helical" evidence="1">
    <location>
        <begin position="32"/>
        <end position="50"/>
    </location>
</feature>
<accession>A0A803RAX8</accession>
<evidence type="ECO:0000313" key="2">
    <source>
        <dbReference type="EnsemblPlants" id="cds.novel_model_720_5bda875f"/>
    </source>
</evidence>
<dbReference type="EMBL" id="UZAU01000228">
    <property type="status" value="NOT_ANNOTATED_CDS"/>
    <property type="molecule type" value="Genomic_DNA"/>
</dbReference>
<keyword evidence="1" id="KW-0812">Transmembrane</keyword>
<reference evidence="2" key="1">
    <citation type="submission" date="2018-11" db="EMBL/GenBank/DDBJ databases">
        <authorList>
            <person name="Grassa J C."/>
        </authorList>
    </citation>
    <scope>NUCLEOTIDE SEQUENCE [LARGE SCALE GENOMIC DNA]</scope>
</reference>
<protein>
    <submittedName>
        <fullName evidence="2">Uncharacterized protein</fullName>
    </submittedName>
</protein>
<keyword evidence="3" id="KW-1185">Reference proteome</keyword>
<feature type="transmembrane region" description="Helical" evidence="1">
    <location>
        <begin position="101"/>
        <end position="122"/>
    </location>
</feature>
<proteinExistence type="predicted"/>
<evidence type="ECO:0000256" key="1">
    <source>
        <dbReference type="SAM" id="Phobius"/>
    </source>
</evidence>
<gene>
    <name evidence="2" type="primary">LOC115705703</name>
</gene>
<keyword evidence="1" id="KW-0472">Membrane</keyword>
<organism evidence="2 3">
    <name type="scientific">Cannabis sativa</name>
    <name type="common">Hemp</name>
    <name type="synonym">Marijuana</name>
    <dbReference type="NCBI Taxonomy" id="3483"/>
    <lineage>
        <taxon>Eukaryota</taxon>
        <taxon>Viridiplantae</taxon>
        <taxon>Streptophyta</taxon>
        <taxon>Embryophyta</taxon>
        <taxon>Tracheophyta</taxon>
        <taxon>Spermatophyta</taxon>
        <taxon>Magnoliopsida</taxon>
        <taxon>eudicotyledons</taxon>
        <taxon>Gunneridae</taxon>
        <taxon>Pentapetalae</taxon>
        <taxon>rosids</taxon>
        <taxon>fabids</taxon>
        <taxon>Rosales</taxon>
        <taxon>Cannabaceae</taxon>
        <taxon>Cannabis</taxon>
    </lineage>
</organism>
<sequence length="129" mass="14655">MRQETLSLYTKPIFTIGPLSDIINQKMNIRKIIILQIQILPLLETVEYARMMFLGSTMVLAPRHVKRLRLLLTLMAMKLVILLKLLMAMRRDGFSMCMRSILEALSTNWGALSAGVICIMSPRMSMAGL</sequence>
<dbReference type="Proteomes" id="UP000596661">
    <property type="component" value="Chromosome 2"/>
</dbReference>
<feature type="transmembrane region" description="Helical" evidence="1">
    <location>
        <begin position="70"/>
        <end position="89"/>
    </location>
</feature>
<evidence type="ECO:0000313" key="3">
    <source>
        <dbReference type="Proteomes" id="UP000596661"/>
    </source>
</evidence>